<dbReference type="InterPro" id="IPR014284">
    <property type="entry name" value="RNA_pol_sigma-70_dom"/>
</dbReference>
<dbReference type="PANTHER" id="PTHR43133:SF8">
    <property type="entry name" value="RNA POLYMERASE SIGMA FACTOR HI_1459-RELATED"/>
    <property type="match status" value="1"/>
</dbReference>
<dbReference type="SUPFAM" id="SSF88659">
    <property type="entry name" value="Sigma3 and sigma4 domains of RNA polymerase sigma factors"/>
    <property type="match status" value="1"/>
</dbReference>
<evidence type="ECO:0000313" key="8">
    <source>
        <dbReference type="Proteomes" id="UP000219688"/>
    </source>
</evidence>
<dbReference type="InterPro" id="IPR013325">
    <property type="entry name" value="RNA_pol_sigma_r2"/>
</dbReference>
<dbReference type="InterPro" id="IPR007627">
    <property type="entry name" value="RNA_pol_sigma70_r2"/>
</dbReference>
<keyword evidence="7" id="KW-0808">Transferase</keyword>
<dbReference type="SUPFAM" id="SSF55874">
    <property type="entry name" value="ATPase domain of HSP90 chaperone/DNA topoisomerase II/histidine kinase"/>
    <property type="match status" value="1"/>
</dbReference>
<comment type="similarity">
    <text evidence="1">Belongs to the sigma-70 factor family. ECF subfamily.</text>
</comment>
<dbReference type="GO" id="GO:0003677">
    <property type="term" value="F:DNA binding"/>
    <property type="evidence" value="ECO:0007669"/>
    <property type="project" value="UniProtKB-KW"/>
</dbReference>
<dbReference type="PANTHER" id="PTHR43133">
    <property type="entry name" value="RNA POLYMERASE ECF-TYPE SIGMA FACTO"/>
    <property type="match status" value="1"/>
</dbReference>
<dbReference type="SUPFAM" id="SSF88946">
    <property type="entry name" value="Sigma2 domain of RNA polymerase sigma factors"/>
    <property type="match status" value="1"/>
</dbReference>
<keyword evidence="8" id="KW-1185">Reference proteome</keyword>
<dbReference type="Gene3D" id="1.10.1740.10">
    <property type="match status" value="1"/>
</dbReference>
<dbReference type="GO" id="GO:0006352">
    <property type="term" value="P:DNA-templated transcription initiation"/>
    <property type="evidence" value="ECO:0007669"/>
    <property type="project" value="InterPro"/>
</dbReference>
<dbReference type="GO" id="GO:0016301">
    <property type="term" value="F:kinase activity"/>
    <property type="evidence" value="ECO:0007669"/>
    <property type="project" value="UniProtKB-KW"/>
</dbReference>
<dbReference type="EMBL" id="OBQK01000011">
    <property type="protein sequence ID" value="SOC57247.1"/>
    <property type="molecule type" value="Genomic_DNA"/>
</dbReference>
<dbReference type="SMART" id="SM00387">
    <property type="entry name" value="HATPase_c"/>
    <property type="match status" value="1"/>
</dbReference>
<evidence type="ECO:0000256" key="2">
    <source>
        <dbReference type="ARBA" id="ARBA00023015"/>
    </source>
</evidence>
<dbReference type="InterPro" id="IPR039425">
    <property type="entry name" value="RNA_pol_sigma-70-like"/>
</dbReference>
<dbReference type="AlphaFoldDB" id="A0A285VTN4"/>
<dbReference type="Gene3D" id="3.30.565.10">
    <property type="entry name" value="Histidine kinase-like ATPase, C-terminal domain"/>
    <property type="match status" value="1"/>
</dbReference>
<feature type="domain" description="Histidine kinase/HSP90-like ATPase" evidence="6">
    <location>
        <begin position="258"/>
        <end position="357"/>
    </location>
</feature>
<keyword evidence="2" id="KW-0805">Transcription regulation</keyword>
<gene>
    <name evidence="7" type="ORF">SAMN05421879_11175</name>
</gene>
<dbReference type="Proteomes" id="UP000219688">
    <property type="component" value="Unassembled WGS sequence"/>
</dbReference>
<name>A0A285VTN4_9MICO</name>
<dbReference type="RefSeq" id="WP_097188939.1">
    <property type="nucleotide sequence ID" value="NZ_OBQK01000011.1"/>
</dbReference>
<dbReference type="CDD" id="cd16934">
    <property type="entry name" value="HATPase_RsbT-like"/>
    <property type="match status" value="1"/>
</dbReference>
<dbReference type="InterPro" id="IPR036890">
    <property type="entry name" value="HATPase_C_sf"/>
</dbReference>
<sequence>MSTAQAGVPPEPGDAAEVEALIPLLRRVVGARVGGHPAAEDLVQETLVRVLAARDRVTPGMLEAYAIATAKNVVASMWRTADRATRNQHRLHDPVEPEKADELLVASEEARAMSTALDRLHTSDRQLLLAHDVGGRATRSLAEETDSTAGAVAAQLKRTRARLRVEYLLALEQVEPPTDKCRAVLLALSGADRRRQGELDAARHLLECDVCDRLSGPLLGRGPDRPEEVRVPVSVDPDIVTARQAARELAARAGFDGVDLTLLATAVSEIARNILRFAGEGEVVIELVERPRPGLRVVARDTGPGIADVEQALRDGWSTDEGLGLGLPGARRLMDEFSVTSEVGRGTTVSMAKWIERG</sequence>
<dbReference type="Pfam" id="PF04542">
    <property type="entry name" value="Sigma70_r2"/>
    <property type="match status" value="1"/>
</dbReference>
<dbReference type="Pfam" id="PF13581">
    <property type="entry name" value="HATPase_c_2"/>
    <property type="match status" value="1"/>
</dbReference>
<evidence type="ECO:0000256" key="5">
    <source>
        <dbReference type="ARBA" id="ARBA00023163"/>
    </source>
</evidence>
<dbReference type="GO" id="GO:0016987">
    <property type="term" value="F:sigma factor activity"/>
    <property type="evidence" value="ECO:0007669"/>
    <property type="project" value="UniProtKB-KW"/>
</dbReference>
<dbReference type="InterPro" id="IPR003594">
    <property type="entry name" value="HATPase_dom"/>
</dbReference>
<evidence type="ECO:0000256" key="3">
    <source>
        <dbReference type="ARBA" id="ARBA00023082"/>
    </source>
</evidence>
<organism evidence="7 8">
    <name type="scientific">Ornithinimicrobium cerasi</name>
    <dbReference type="NCBI Taxonomy" id="2248773"/>
    <lineage>
        <taxon>Bacteria</taxon>
        <taxon>Bacillati</taxon>
        <taxon>Actinomycetota</taxon>
        <taxon>Actinomycetes</taxon>
        <taxon>Micrococcales</taxon>
        <taxon>Ornithinimicrobiaceae</taxon>
        <taxon>Ornithinimicrobium</taxon>
    </lineage>
</organism>
<dbReference type="NCBIfam" id="TIGR02937">
    <property type="entry name" value="sigma70-ECF"/>
    <property type="match status" value="1"/>
</dbReference>
<keyword evidence="5" id="KW-0804">Transcription</keyword>
<proteinExistence type="inferred from homology"/>
<reference evidence="8" key="1">
    <citation type="submission" date="2017-08" db="EMBL/GenBank/DDBJ databases">
        <authorList>
            <person name="Varghese N."/>
            <person name="Submissions S."/>
        </authorList>
    </citation>
    <scope>NUCLEOTIDE SEQUENCE [LARGE SCALE GENOMIC DNA]</scope>
    <source>
        <strain evidence="8">USBA17B2</strain>
    </source>
</reference>
<evidence type="ECO:0000256" key="1">
    <source>
        <dbReference type="ARBA" id="ARBA00010641"/>
    </source>
</evidence>
<keyword evidence="3" id="KW-0731">Sigma factor</keyword>
<evidence type="ECO:0000259" key="6">
    <source>
        <dbReference type="SMART" id="SM00387"/>
    </source>
</evidence>
<evidence type="ECO:0000256" key="4">
    <source>
        <dbReference type="ARBA" id="ARBA00023125"/>
    </source>
</evidence>
<keyword evidence="7" id="KW-0418">Kinase</keyword>
<protein>
    <submittedName>
        <fullName evidence="7">Serine/threonine-protein kinase RsbT</fullName>
    </submittedName>
</protein>
<accession>A0A285VTN4</accession>
<keyword evidence="4" id="KW-0238">DNA-binding</keyword>
<dbReference type="InterPro" id="IPR013324">
    <property type="entry name" value="RNA_pol_sigma_r3/r4-like"/>
</dbReference>
<dbReference type="InterPro" id="IPR036388">
    <property type="entry name" value="WH-like_DNA-bd_sf"/>
</dbReference>
<dbReference type="Gene3D" id="1.10.10.10">
    <property type="entry name" value="Winged helix-like DNA-binding domain superfamily/Winged helix DNA-binding domain"/>
    <property type="match status" value="1"/>
</dbReference>
<evidence type="ECO:0000313" key="7">
    <source>
        <dbReference type="EMBL" id="SOC57247.1"/>
    </source>
</evidence>